<organism evidence="2 3">
    <name type="scientific">Chitinophaga filiformis</name>
    <name type="common">Myxococcus filiformis</name>
    <name type="synonym">Flexibacter filiformis</name>
    <dbReference type="NCBI Taxonomy" id="104663"/>
    <lineage>
        <taxon>Bacteria</taxon>
        <taxon>Pseudomonadati</taxon>
        <taxon>Bacteroidota</taxon>
        <taxon>Chitinophagia</taxon>
        <taxon>Chitinophagales</taxon>
        <taxon>Chitinophagaceae</taxon>
        <taxon>Chitinophaga</taxon>
    </lineage>
</organism>
<accession>A0A1G8BUC4</accession>
<keyword evidence="1" id="KW-0732">Signal</keyword>
<gene>
    <name evidence="2" type="ORF">SAMN04488121_111165</name>
</gene>
<dbReference type="AlphaFoldDB" id="A0A1G8BUC4"/>
<sequence>MKTYLFIVCIVSTITQGVLAQKNSAVSNHKQEKEEKHITSFPNFDHALLLEARSDTTANVSLGDLDGDGHLDILLIKGRHWPIVDRILLGDGSGRIRKAYNLSNISDRSYTGALADFNGDGFLDIAVSNDNPDRKLVYLNDGKGNFTIGSEFGLSEWPTRNLSIADINADGFPDIILANRGDLGKTSNDICLNNGKGQFNADCISFAPYPATTISPADFNKDGVVDLIVPHRDSGQSYIYPGGPNIGPDIAYSDSRRIPFGPADATIRVAAAADFNGDSLLDIVTVDENKGVNLYFGQKDQSFSAGISLADAKIVPYALTIADLNNDQKPDIIVGHIEAPSTIFFNDGTGQHFKPVSFGDSKGTVYGFAIGDFNEDGTPDIAVARSDARNVLYFGNIKPKNRK</sequence>
<dbReference type="Pfam" id="PF13517">
    <property type="entry name" value="FG-GAP_3"/>
    <property type="match status" value="2"/>
</dbReference>
<dbReference type="OrthoDB" id="868906at2"/>
<dbReference type="InterPro" id="IPR013517">
    <property type="entry name" value="FG-GAP"/>
</dbReference>
<dbReference type="Proteomes" id="UP000199045">
    <property type="component" value="Unassembled WGS sequence"/>
</dbReference>
<dbReference type="PANTHER" id="PTHR46580:SF4">
    <property type="entry name" value="ATP_GTP-BINDING PROTEIN"/>
    <property type="match status" value="1"/>
</dbReference>
<dbReference type="STRING" id="104663.SAMN04488121_111165"/>
<reference evidence="2 3" key="1">
    <citation type="submission" date="2016-10" db="EMBL/GenBank/DDBJ databases">
        <authorList>
            <person name="de Groot N.N."/>
        </authorList>
    </citation>
    <scope>NUCLEOTIDE SEQUENCE [LARGE SCALE GENOMIC DNA]</scope>
    <source>
        <strain evidence="2 3">DSM 527</strain>
    </source>
</reference>
<evidence type="ECO:0000256" key="1">
    <source>
        <dbReference type="ARBA" id="ARBA00022729"/>
    </source>
</evidence>
<dbReference type="InterPro" id="IPR028994">
    <property type="entry name" value="Integrin_alpha_N"/>
</dbReference>
<dbReference type="PANTHER" id="PTHR46580">
    <property type="entry name" value="SENSOR KINASE-RELATED"/>
    <property type="match status" value="1"/>
</dbReference>
<evidence type="ECO:0000313" key="2">
    <source>
        <dbReference type="EMBL" id="SDH36886.1"/>
    </source>
</evidence>
<protein>
    <submittedName>
        <fullName evidence="2">Repeat domain-containing protein</fullName>
    </submittedName>
</protein>
<dbReference type="EMBL" id="FNBN01000011">
    <property type="protein sequence ID" value="SDH36886.1"/>
    <property type="molecule type" value="Genomic_DNA"/>
</dbReference>
<dbReference type="RefSeq" id="WP_089837902.1">
    <property type="nucleotide sequence ID" value="NZ_FNBN01000011.1"/>
</dbReference>
<name>A0A1G8BUC4_CHIFI</name>
<evidence type="ECO:0000313" key="3">
    <source>
        <dbReference type="Proteomes" id="UP000199045"/>
    </source>
</evidence>
<dbReference type="SUPFAM" id="SSF69318">
    <property type="entry name" value="Integrin alpha N-terminal domain"/>
    <property type="match status" value="2"/>
</dbReference>
<proteinExistence type="predicted"/>
<dbReference type="Gene3D" id="2.130.10.130">
    <property type="entry name" value="Integrin alpha, N-terminal"/>
    <property type="match status" value="3"/>
</dbReference>